<protein>
    <submittedName>
        <fullName evidence="1">Uncharacterized protein</fullName>
    </submittedName>
</protein>
<comment type="caution">
    <text evidence="1">The sequence shown here is derived from an EMBL/GenBank/DDBJ whole genome shotgun (WGS) entry which is preliminary data.</text>
</comment>
<keyword evidence="2" id="KW-1185">Reference proteome</keyword>
<accession>A0A930UFG1</accession>
<gene>
    <name evidence="1" type="ORF">ISN26_01675</name>
</gene>
<name>A0A930UFG1_9GAMM</name>
<evidence type="ECO:0000313" key="2">
    <source>
        <dbReference type="Proteomes" id="UP000604381"/>
    </source>
</evidence>
<proteinExistence type="predicted"/>
<sequence length="75" mass="8611">MTALLLIVLLVSFAALYGRFARADEKKVQWCLRRLQEKRNPLNQIVHPPGYAGAMLVAIWRDREVEDVDDADSRT</sequence>
<organism evidence="1 2">
    <name type="scientific">Candidatus Amphirhobacter heronislandensis</name>
    <dbReference type="NCBI Taxonomy" id="1732024"/>
    <lineage>
        <taxon>Bacteria</taxon>
        <taxon>Pseudomonadati</taxon>
        <taxon>Pseudomonadota</taxon>
        <taxon>Gammaproteobacteria</taxon>
        <taxon>Candidatus Tethybacterales</taxon>
        <taxon>Candidatus Tethybacteraceae</taxon>
        <taxon>Candidatus Amphirhobacter</taxon>
    </lineage>
</organism>
<evidence type="ECO:0000313" key="1">
    <source>
        <dbReference type="EMBL" id="MBF2734791.1"/>
    </source>
</evidence>
<dbReference type="Proteomes" id="UP000604381">
    <property type="component" value="Unassembled WGS sequence"/>
</dbReference>
<dbReference type="AlphaFoldDB" id="A0A930UFG1"/>
<reference evidence="1" key="1">
    <citation type="submission" date="2020-10" db="EMBL/GenBank/DDBJ databases">
        <title>An improved Amphimedon queenslandica hologenome assembly reveals how three proteobacterial symbionts can extend the metabolic phenotypic of their marine sponge host.</title>
        <authorList>
            <person name="Degnan B."/>
            <person name="Degnan S."/>
            <person name="Xiang X."/>
        </authorList>
    </citation>
    <scope>NUCLEOTIDE SEQUENCE</scope>
    <source>
        <strain evidence="1">AqS2</strain>
    </source>
</reference>
<dbReference type="EMBL" id="JADHEI010000028">
    <property type="protein sequence ID" value="MBF2734791.1"/>
    <property type="molecule type" value="Genomic_DNA"/>
</dbReference>